<feature type="domain" description="DUF362" evidence="2">
    <location>
        <begin position="68"/>
        <end position="273"/>
    </location>
</feature>
<comment type="caution">
    <text evidence="3">The sequence shown here is derived from an EMBL/GenBank/DDBJ whole genome shotgun (WGS) entry which is preliminary data.</text>
</comment>
<gene>
    <name evidence="3" type="ORF">SDC9_61837</name>
</gene>
<evidence type="ECO:0000259" key="2">
    <source>
        <dbReference type="Pfam" id="PF04015"/>
    </source>
</evidence>
<accession>A0A644XGV8</accession>
<evidence type="ECO:0000256" key="1">
    <source>
        <dbReference type="SAM" id="Phobius"/>
    </source>
</evidence>
<keyword evidence="1" id="KW-0472">Membrane</keyword>
<keyword evidence="1" id="KW-0812">Transmembrane</keyword>
<sequence length="646" mass="71732">MSKSTVVIEQAAPLDYLTDFVVLPKEFGTSAYDSIPEVAAIRQAVEGALDKLDKAVHFSEQLKNNRPVIIKPNLVSVYHDSGFDERDYPETTDPRVFEAVVRYIKRYTNDITIAESSGKPMPTPVSFRVAGYDRIAKHYGAKLIALELRPVVRYMLPKAEVMKEVYLPDTLDAAVRKEAFYISVPKMKTNLYTGVTLGFKNAMGTIPYFLRERNHSYLIDKKLADLLYLFKPDLTVIDGIIGGEGNTPAPVDPVRVGKIVVSNNSVEADRITTRMMGFDPDQNKLMIEATRRGFGDPAVEIIGEATVTKFRPAISSFMDEKTAREFPNLLALAGHVRNGAPVVTDKDKITPEIALALEQACSGGCLAAAKTGLDYYNYKKNARRNFALCVIEGEGILIGGERYWFDKTGKPYTIADIAALPMRKLALGNCAMTAKSVSQFVATGCCDPAKCMSVVCRAAGVAMPIMSLKNKALLQTVFGMVKTVLARKRHIAAGRYVDCPTTHEDRIYGLPILTPEDEKKDFIPWPLPPMTVKEKAEQLKNQWDIVKSACDSGLGEVVQGWQIAGYSVTILLWIGAILLSILSSWHWLAIGLLLLHLAELLLIGIKTGQKTGMPAWKYTLFCMLFGFIWWLPLRRQLKFDTGDVRE</sequence>
<dbReference type="Pfam" id="PF04015">
    <property type="entry name" value="DUF362"/>
    <property type="match status" value="1"/>
</dbReference>
<feature type="transmembrane region" description="Helical" evidence="1">
    <location>
        <begin position="615"/>
        <end position="633"/>
    </location>
</feature>
<name>A0A644XGV8_9ZZZZ</name>
<dbReference type="EMBL" id="VSSQ01002447">
    <property type="protein sequence ID" value="MPM15466.1"/>
    <property type="molecule type" value="Genomic_DNA"/>
</dbReference>
<evidence type="ECO:0000313" key="3">
    <source>
        <dbReference type="EMBL" id="MPM15466.1"/>
    </source>
</evidence>
<organism evidence="3">
    <name type="scientific">bioreactor metagenome</name>
    <dbReference type="NCBI Taxonomy" id="1076179"/>
    <lineage>
        <taxon>unclassified sequences</taxon>
        <taxon>metagenomes</taxon>
        <taxon>ecological metagenomes</taxon>
    </lineage>
</organism>
<proteinExistence type="predicted"/>
<dbReference type="InterPro" id="IPR007160">
    <property type="entry name" value="DUF362"/>
</dbReference>
<protein>
    <recommendedName>
        <fullName evidence="2">DUF362 domain-containing protein</fullName>
    </recommendedName>
</protein>
<dbReference type="AlphaFoldDB" id="A0A644XGV8"/>
<keyword evidence="1" id="KW-1133">Transmembrane helix</keyword>
<feature type="transmembrane region" description="Helical" evidence="1">
    <location>
        <begin position="570"/>
        <end position="603"/>
    </location>
</feature>
<reference evidence="3" key="1">
    <citation type="submission" date="2019-08" db="EMBL/GenBank/DDBJ databases">
        <authorList>
            <person name="Kucharzyk K."/>
            <person name="Murdoch R.W."/>
            <person name="Higgins S."/>
            <person name="Loffler F."/>
        </authorList>
    </citation>
    <scope>NUCLEOTIDE SEQUENCE</scope>
</reference>